<gene>
    <name evidence="1" type="ORF">SAMN05216452_3525</name>
</gene>
<dbReference type="Proteomes" id="UP000199064">
    <property type="component" value="Unassembled WGS sequence"/>
</dbReference>
<keyword evidence="2" id="KW-1185">Reference proteome</keyword>
<dbReference type="EMBL" id="FNSL01000001">
    <property type="protein sequence ID" value="SEB87896.1"/>
    <property type="molecule type" value="Genomic_DNA"/>
</dbReference>
<evidence type="ECO:0000313" key="1">
    <source>
        <dbReference type="EMBL" id="SEB87896.1"/>
    </source>
</evidence>
<dbReference type="AlphaFoldDB" id="A0A1H4MXY4"/>
<name>A0A1H4MXY4_9HYPH</name>
<sequence>MTAAPALLHSIALCACLTIQAVPGSTERPSGFRRALQTLSADRTPATVIPEARRAIRDPLEEHQEARPGSVWATLGDAGIF</sequence>
<accession>A0A1H4MXY4</accession>
<proteinExistence type="predicted"/>
<organism evidence="1 2">
    <name type="scientific">Nitratireductor aquibiodomus</name>
    <dbReference type="NCBI Taxonomy" id="204799"/>
    <lineage>
        <taxon>Bacteria</taxon>
        <taxon>Pseudomonadati</taxon>
        <taxon>Pseudomonadota</taxon>
        <taxon>Alphaproteobacteria</taxon>
        <taxon>Hyphomicrobiales</taxon>
        <taxon>Phyllobacteriaceae</taxon>
        <taxon>Nitratireductor</taxon>
    </lineage>
</organism>
<evidence type="ECO:0000313" key="2">
    <source>
        <dbReference type="Proteomes" id="UP000199064"/>
    </source>
</evidence>
<reference evidence="2" key="1">
    <citation type="submission" date="2016-10" db="EMBL/GenBank/DDBJ databases">
        <authorList>
            <person name="Varghese N."/>
            <person name="Submissions S."/>
        </authorList>
    </citation>
    <scope>NUCLEOTIDE SEQUENCE [LARGE SCALE GENOMIC DNA]</scope>
    <source>
        <strain evidence="2">ES.061</strain>
    </source>
</reference>
<dbReference type="RefSeq" id="WP_090329646.1">
    <property type="nucleotide sequence ID" value="NZ_FNSL01000001.1"/>
</dbReference>
<protein>
    <submittedName>
        <fullName evidence="1">Uncharacterized protein</fullName>
    </submittedName>
</protein>